<dbReference type="Proteomes" id="UP000823749">
    <property type="component" value="Chromosome 4"/>
</dbReference>
<comment type="caution">
    <text evidence="7">The sequence shown here is derived from an EMBL/GenBank/DDBJ whole genome shotgun (WGS) entry which is preliminary data.</text>
</comment>
<dbReference type="AlphaFoldDB" id="A0AAV6KHJ0"/>
<proteinExistence type="predicted"/>
<keyword evidence="5" id="KW-0812">Transmembrane</keyword>
<feature type="domain" description="B box-type" evidence="6">
    <location>
        <begin position="142"/>
        <end position="187"/>
    </location>
</feature>
<keyword evidence="5" id="KW-0472">Membrane</keyword>
<evidence type="ECO:0000313" key="7">
    <source>
        <dbReference type="EMBL" id="KAG5551774.1"/>
    </source>
</evidence>
<evidence type="ECO:0000313" key="8">
    <source>
        <dbReference type="Proteomes" id="UP000823749"/>
    </source>
</evidence>
<gene>
    <name evidence="7" type="ORF">RHGRI_010004</name>
</gene>
<evidence type="ECO:0000259" key="6">
    <source>
        <dbReference type="PROSITE" id="PS50119"/>
    </source>
</evidence>
<evidence type="ECO:0000256" key="3">
    <source>
        <dbReference type="ARBA" id="ARBA00022833"/>
    </source>
</evidence>
<dbReference type="SMART" id="SM00336">
    <property type="entry name" value="BBOX"/>
    <property type="match status" value="1"/>
</dbReference>
<reference evidence="7" key="1">
    <citation type="submission" date="2020-08" db="EMBL/GenBank/DDBJ databases">
        <title>Plant Genome Project.</title>
        <authorList>
            <person name="Zhang R.-G."/>
        </authorList>
    </citation>
    <scope>NUCLEOTIDE SEQUENCE</scope>
    <source>
        <strain evidence="7">WSP0</strain>
        <tissue evidence="7">Leaf</tissue>
    </source>
</reference>
<feature type="transmembrane region" description="Helical" evidence="5">
    <location>
        <begin position="187"/>
        <end position="208"/>
    </location>
</feature>
<name>A0AAV6KHJ0_9ERIC</name>
<keyword evidence="5" id="KW-1133">Transmembrane helix</keyword>
<protein>
    <recommendedName>
        <fullName evidence="6">B box-type domain-containing protein</fullName>
    </recommendedName>
</protein>
<dbReference type="InterPro" id="IPR049808">
    <property type="entry name" value="CONSTANS-like_Bbox1"/>
</dbReference>
<dbReference type="InterPro" id="IPR000315">
    <property type="entry name" value="Znf_B-box"/>
</dbReference>
<keyword evidence="1" id="KW-0479">Metal-binding</keyword>
<accession>A0AAV6KHJ0</accession>
<sequence length="271" mass="30332">MLFEDIFPTSLDQAFDRVPSPLPVSSSSMIYLPSYALGQVQYMKRTGLGAECYAAVGTSWKYMCHGQRIGSIVDVPAEGTPCWRRAWLAAGIAASLGVIIETPNSLQILKVNHRGIEEEEETQGHLRRLEVVKEAVPACPVQSPVACELCSSQASLFCQADNAFLCKKCDKWVHGANFLAQRHVSSIILFQVILAGMMMVIVTVSQPIPKEDVIRYARFDHHYWVGKGRLSTKLIFGHINMMKVVALDRVLTHDIKLNRLYFNPLKTDLLR</sequence>
<keyword evidence="2 4" id="KW-0863">Zinc-finger</keyword>
<dbReference type="EMBL" id="JACTNZ010000004">
    <property type="protein sequence ID" value="KAG5551774.1"/>
    <property type="molecule type" value="Genomic_DNA"/>
</dbReference>
<dbReference type="PANTHER" id="PTHR31717">
    <property type="entry name" value="ZINC FINGER PROTEIN CONSTANS-LIKE 10"/>
    <property type="match status" value="1"/>
</dbReference>
<dbReference type="PANTHER" id="PTHR31717:SF142">
    <property type="entry name" value="B-BOX DOMAIN PROTEIN 30-RELATED"/>
    <property type="match status" value="1"/>
</dbReference>
<evidence type="ECO:0000256" key="5">
    <source>
        <dbReference type="SAM" id="Phobius"/>
    </source>
</evidence>
<dbReference type="PROSITE" id="PS50119">
    <property type="entry name" value="ZF_BBOX"/>
    <property type="match status" value="1"/>
</dbReference>
<evidence type="ECO:0000256" key="1">
    <source>
        <dbReference type="ARBA" id="ARBA00022723"/>
    </source>
</evidence>
<dbReference type="CDD" id="cd19821">
    <property type="entry name" value="Bbox1_BBX-like"/>
    <property type="match status" value="1"/>
</dbReference>
<evidence type="ECO:0000256" key="4">
    <source>
        <dbReference type="PROSITE-ProRule" id="PRU00024"/>
    </source>
</evidence>
<keyword evidence="3" id="KW-0862">Zinc</keyword>
<dbReference type="GO" id="GO:0008270">
    <property type="term" value="F:zinc ion binding"/>
    <property type="evidence" value="ECO:0007669"/>
    <property type="project" value="UniProtKB-KW"/>
</dbReference>
<keyword evidence="8" id="KW-1185">Reference proteome</keyword>
<evidence type="ECO:0000256" key="2">
    <source>
        <dbReference type="ARBA" id="ARBA00022771"/>
    </source>
</evidence>
<organism evidence="7 8">
    <name type="scientific">Rhododendron griersonianum</name>
    <dbReference type="NCBI Taxonomy" id="479676"/>
    <lineage>
        <taxon>Eukaryota</taxon>
        <taxon>Viridiplantae</taxon>
        <taxon>Streptophyta</taxon>
        <taxon>Embryophyta</taxon>
        <taxon>Tracheophyta</taxon>
        <taxon>Spermatophyta</taxon>
        <taxon>Magnoliopsida</taxon>
        <taxon>eudicotyledons</taxon>
        <taxon>Gunneridae</taxon>
        <taxon>Pentapetalae</taxon>
        <taxon>asterids</taxon>
        <taxon>Ericales</taxon>
        <taxon>Ericaceae</taxon>
        <taxon>Ericoideae</taxon>
        <taxon>Rhodoreae</taxon>
        <taxon>Rhododendron</taxon>
    </lineage>
</organism>